<evidence type="ECO:0000313" key="1">
    <source>
        <dbReference type="EMBL" id="OLU47918.1"/>
    </source>
</evidence>
<dbReference type="AlphaFoldDB" id="A0A1U7NQL0"/>
<dbReference type="RefSeq" id="WP_076340320.1">
    <property type="nucleotide sequence ID" value="NZ_CAMRDH010000036.1"/>
</dbReference>
<comment type="caution">
    <text evidence="1">The sequence shown here is derived from an EMBL/GenBank/DDBJ whole genome shotgun (WGS) entry which is preliminary data.</text>
</comment>
<dbReference type="InterPro" id="IPR035903">
    <property type="entry name" value="HesB-like_dom_sf"/>
</dbReference>
<reference evidence="1 2" key="1">
    <citation type="submission" date="2016-11" db="EMBL/GenBank/DDBJ databases">
        <title>Description of two novel members of the family Erysipelotrichaceae: Ileibacterium lipovorans gen. nov., sp. nov. and Dubosiella newyorkensis, gen. nov., sp. nov.</title>
        <authorList>
            <person name="Cox L.M."/>
            <person name="Sohn J."/>
            <person name="Tyrrell K.L."/>
            <person name="Citron D.M."/>
            <person name="Lawson P.A."/>
            <person name="Patel N.B."/>
            <person name="Iizumi T."/>
            <person name="Perez-Perez G.I."/>
            <person name="Goldstein E.J."/>
            <person name="Blaser M.J."/>
        </authorList>
    </citation>
    <scope>NUCLEOTIDE SEQUENCE [LARGE SCALE GENOMIC DNA]</scope>
    <source>
        <strain evidence="1 2">NYU-BL-A4</strain>
    </source>
</reference>
<dbReference type="Gene3D" id="2.60.300.12">
    <property type="entry name" value="HesB-like domain"/>
    <property type="match status" value="1"/>
</dbReference>
<dbReference type="Proteomes" id="UP000186705">
    <property type="component" value="Unassembled WGS sequence"/>
</dbReference>
<organism evidence="1 2">
    <name type="scientific">Dubosiella newyorkensis</name>
    <dbReference type="NCBI Taxonomy" id="1862672"/>
    <lineage>
        <taxon>Bacteria</taxon>
        <taxon>Bacillati</taxon>
        <taxon>Bacillota</taxon>
        <taxon>Erysipelotrichia</taxon>
        <taxon>Erysipelotrichales</taxon>
        <taxon>Erysipelotrichaceae</taxon>
        <taxon>Dubosiella</taxon>
    </lineage>
</organism>
<dbReference type="OrthoDB" id="2355011at2"/>
<protein>
    <submittedName>
        <fullName evidence="1">Uncharacterized protein</fullName>
    </submittedName>
</protein>
<evidence type="ECO:0000313" key="2">
    <source>
        <dbReference type="Proteomes" id="UP000186705"/>
    </source>
</evidence>
<sequence>MNITDAAKAQLEALLKENKAEGLMMQIATSCCGASPMFSLAVFDDNDVVTTINGIQVLIPAEGKELAEGVKIDVLNGDLVVENLNHSCNCHEEVCSHCHE</sequence>
<keyword evidence="2" id="KW-1185">Reference proteome</keyword>
<proteinExistence type="predicted"/>
<dbReference type="EMBL" id="MPKA01000021">
    <property type="protein sequence ID" value="OLU47918.1"/>
    <property type="molecule type" value="Genomic_DNA"/>
</dbReference>
<accession>A0A1U7NQL0</accession>
<dbReference type="STRING" id="1862672.BO225_00340"/>
<name>A0A1U7NQL0_9FIRM</name>
<dbReference type="SUPFAM" id="SSF89360">
    <property type="entry name" value="HesB-like domain"/>
    <property type="match status" value="1"/>
</dbReference>
<gene>
    <name evidence="1" type="ORF">BO225_00340</name>
</gene>
<dbReference type="GeneID" id="78274404"/>